<sequence length="466" mass="50164">MYNFTRTFTARLPVVLLLMNVSACGWVDSTGVQGTTVPVTLRNAQPVAVIEGTSLTAPLAGEGTELRNWSWRIEESDARGSCASISDFDENLSTTSLNDACSQEGGDCAVLMEESVDENNATQFKLTMPALRSPVALNYRLSAVRDDGAIVERQQLLCGLSVNEAPIANDDSYLVMLNNLLVINPSDNNNLLANDSDDDDIRNTQLTVTGITQAPQHASQFSFDQQGGFIYALAESAPVSTNGYTEDSFVYSISDGLHETQASAVIRIVAGNTLPVQLQKIPDLSIDAARTSSTAQAQQFDLSQYFIDIDGDSLSFTILNDQLPSSGSVTLDTDGQLHTLASLQDIGSYRLDINVSDGIDSISDAFILQIFEPEQLARNHSPDVIDISNKTVKNSFSYDVSGFFSDSDGDELTFSATGLPEDVTISTNGIISGESSKDNRGKWIIRVSADDGNGGTVEDGFQLQIK</sequence>
<dbReference type="InterPro" id="IPR013783">
    <property type="entry name" value="Ig-like_fold"/>
</dbReference>
<dbReference type="OrthoDB" id="5769598at2"/>
<dbReference type="KEGG" id="gai:IMCC3135_27900"/>
<dbReference type="RefSeq" id="WP_157736311.1">
    <property type="nucleotide sequence ID" value="NZ_CP018632.1"/>
</dbReference>
<keyword evidence="3" id="KW-1185">Reference proteome</keyword>
<dbReference type="GO" id="GO:0016020">
    <property type="term" value="C:membrane"/>
    <property type="evidence" value="ECO:0007669"/>
    <property type="project" value="InterPro"/>
</dbReference>
<protein>
    <recommendedName>
        <fullName evidence="4">Dystroglycan-type cadherin-like domain-containing protein</fullName>
    </recommendedName>
</protein>
<dbReference type="AlphaFoldDB" id="A0A2Z2NWL8"/>
<dbReference type="SUPFAM" id="SSF49313">
    <property type="entry name" value="Cadherin-like"/>
    <property type="match status" value="1"/>
</dbReference>
<evidence type="ECO:0000256" key="1">
    <source>
        <dbReference type="SAM" id="SignalP"/>
    </source>
</evidence>
<feature type="chain" id="PRO_5016385588" description="Dystroglycan-type cadherin-like domain-containing protein" evidence="1">
    <location>
        <begin position="26"/>
        <end position="466"/>
    </location>
</feature>
<proteinExistence type="predicted"/>
<dbReference type="Pfam" id="PF17963">
    <property type="entry name" value="Big_9"/>
    <property type="match status" value="2"/>
</dbReference>
<dbReference type="EMBL" id="CP018632">
    <property type="protein sequence ID" value="ASJ75633.1"/>
    <property type="molecule type" value="Genomic_DNA"/>
</dbReference>
<dbReference type="Proteomes" id="UP000250079">
    <property type="component" value="Chromosome"/>
</dbReference>
<dbReference type="Pfam" id="PF05345">
    <property type="entry name" value="He_PIG"/>
    <property type="match status" value="1"/>
</dbReference>
<dbReference type="GO" id="GO:0005509">
    <property type="term" value="F:calcium ion binding"/>
    <property type="evidence" value="ECO:0007669"/>
    <property type="project" value="InterPro"/>
</dbReference>
<evidence type="ECO:0000313" key="3">
    <source>
        <dbReference type="Proteomes" id="UP000250079"/>
    </source>
</evidence>
<accession>A0A2Z2NWL8</accession>
<keyword evidence="1" id="KW-0732">Signal</keyword>
<dbReference type="Gene3D" id="2.60.40.10">
    <property type="entry name" value="Immunoglobulins"/>
    <property type="match status" value="1"/>
</dbReference>
<name>A0A2Z2NWL8_9GAMM</name>
<feature type="signal peptide" evidence="1">
    <location>
        <begin position="1"/>
        <end position="25"/>
    </location>
</feature>
<evidence type="ECO:0000313" key="2">
    <source>
        <dbReference type="EMBL" id="ASJ75633.1"/>
    </source>
</evidence>
<gene>
    <name evidence="2" type="ORF">IMCC3135_27900</name>
</gene>
<evidence type="ECO:0008006" key="4">
    <source>
        <dbReference type="Google" id="ProtNLM"/>
    </source>
</evidence>
<dbReference type="InterPro" id="IPR015919">
    <property type="entry name" value="Cadherin-like_sf"/>
</dbReference>
<reference evidence="2 3" key="1">
    <citation type="submission" date="2016-12" db="EMBL/GenBank/DDBJ databases">
        <authorList>
            <person name="Song W.-J."/>
            <person name="Kurnit D.M."/>
        </authorList>
    </citation>
    <scope>NUCLEOTIDE SEQUENCE [LARGE SCALE GENOMIC DNA]</scope>
    <source>
        <strain evidence="2 3">IMCC3135</strain>
    </source>
</reference>
<organism evidence="2 3">
    <name type="scientific">Granulosicoccus antarcticus IMCC3135</name>
    <dbReference type="NCBI Taxonomy" id="1192854"/>
    <lineage>
        <taxon>Bacteria</taxon>
        <taxon>Pseudomonadati</taxon>
        <taxon>Pseudomonadota</taxon>
        <taxon>Gammaproteobacteria</taxon>
        <taxon>Chromatiales</taxon>
        <taxon>Granulosicoccaceae</taxon>
        <taxon>Granulosicoccus</taxon>
    </lineage>
</organism>